<protein>
    <recommendedName>
        <fullName evidence="4">Transmembrane protein</fullName>
    </recommendedName>
</protein>
<keyword evidence="3" id="KW-1185">Reference proteome</keyword>
<organism evidence="2 3">
    <name type="scientific">Steinernema carpocapsae</name>
    <name type="common">Entomopathogenic nematode</name>
    <dbReference type="NCBI Taxonomy" id="34508"/>
    <lineage>
        <taxon>Eukaryota</taxon>
        <taxon>Metazoa</taxon>
        <taxon>Ecdysozoa</taxon>
        <taxon>Nematoda</taxon>
        <taxon>Chromadorea</taxon>
        <taxon>Rhabditida</taxon>
        <taxon>Tylenchina</taxon>
        <taxon>Panagrolaimomorpha</taxon>
        <taxon>Strongyloidoidea</taxon>
        <taxon>Steinernematidae</taxon>
        <taxon>Steinernema</taxon>
    </lineage>
</organism>
<feature type="transmembrane region" description="Helical" evidence="1">
    <location>
        <begin position="14"/>
        <end position="33"/>
    </location>
</feature>
<reference evidence="2 3" key="1">
    <citation type="journal article" date="2015" name="Genome Biol.">
        <title>Comparative genomics of Steinernema reveals deeply conserved gene regulatory networks.</title>
        <authorList>
            <person name="Dillman A.R."/>
            <person name="Macchietto M."/>
            <person name="Porter C.F."/>
            <person name="Rogers A."/>
            <person name="Williams B."/>
            <person name="Antoshechkin I."/>
            <person name="Lee M.M."/>
            <person name="Goodwin Z."/>
            <person name="Lu X."/>
            <person name="Lewis E.E."/>
            <person name="Goodrich-Blair H."/>
            <person name="Stock S.P."/>
            <person name="Adams B.J."/>
            <person name="Sternberg P.W."/>
            <person name="Mortazavi A."/>
        </authorList>
    </citation>
    <scope>NUCLEOTIDE SEQUENCE [LARGE SCALE GENOMIC DNA]</scope>
    <source>
        <strain evidence="2 3">ALL</strain>
    </source>
</reference>
<evidence type="ECO:0000256" key="1">
    <source>
        <dbReference type="SAM" id="Phobius"/>
    </source>
</evidence>
<feature type="transmembrane region" description="Helical" evidence="1">
    <location>
        <begin position="76"/>
        <end position="96"/>
    </location>
</feature>
<sequence>MDSKMRSLTQLNKARLVFCLALTAYMGMTVSVMMIPSPYVVMCLTPGIFFGFGNYMLLAFGLGYQKHRMMTVGGFAMFKFVFASILLMIGLASLLSTVTCYHDNKNTFFLMAVSLCVAAFFFYYIALYYYRFHETLMQEEKDATFQAAWQAHIVNQAPQQPEMVKVEPKDVC</sequence>
<gene>
    <name evidence="2" type="ORF">L596_009949</name>
</gene>
<dbReference type="Proteomes" id="UP000298663">
    <property type="component" value="Unassembled WGS sequence"/>
</dbReference>
<reference evidence="2 3" key="2">
    <citation type="journal article" date="2019" name="G3 (Bethesda)">
        <title>Hybrid Assembly of the Genome of the Entomopathogenic Nematode Steinernema carpocapsae Identifies the X-Chromosome.</title>
        <authorList>
            <person name="Serra L."/>
            <person name="Macchietto M."/>
            <person name="Macias-Munoz A."/>
            <person name="McGill C.J."/>
            <person name="Rodriguez I.M."/>
            <person name="Rodriguez B."/>
            <person name="Murad R."/>
            <person name="Mortazavi A."/>
        </authorList>
    </citation>
    <scope>NUCLEOTIDE SEQUENCE [LARGE SCALE GENOMIC DNA]</scope>
    <source>
        <strain evidence="2 3">ALL</strain>
    </source>
</reference>
<feature type="transmembrane region" description="Helical" evidence="1">
    <location>
        <begin position="39"/>
        <end position="64"/>
    </location>
</feature>
<dbReference type="AlphaFoldDB" id="A0A4U5PI57"/>
<dbReference type="EMBL" id="AZBU02000002">
    <property type="protein sequence ID" value="TKR95834.1"/>
    <property type="molecule type" value="Genomic_DNA"/>
</dbReference>
<keyword evidence="1" id="KW-1133">Transmembrane helix</keyword>
<proteinExistence type="predicted"/>
<keyword evidence="1" id="KW-0812">Transmembrane</keyword>
<feature type="transmembrane region" description="Helical" evidence="1">
    <location>
        <begin position="108"/>
        <end position="130"/>
    </location>
</feature>
<comment type="caution">
    <text evidence="2">The sequence shown here is derived from an EMBL/GenBank/DDBJ whole genome shotgun (WGS) entry which is preliminary data.</text>
</comment>
<accession>A0A4U5PI57</accession>
<evidence type="ECO:0000313" key="3">
    <source>
        <dbReference type="Proteomes" id="UP000298663"/>
    </source>
</evidence>
<keyword evidence="1" id="KW-0472">Membrane</keyword>
<evidence type="ECO:0000313" key="2">
    <source>
        <dbReference type="EMBL" id="TKR95834.1"/>
    </source>
</evidence>
<name>A0A4U5PI57_STECR</name>
<evidence type="ECO:0008006" key="4">
    <source>
        <dbReference type="Google" id="ProtNLM"/>
    </source>
</evidence>